<dbReference type="AlphaFoldDB" id="A0AAJ1BK53"/>
<dbReference type="SUPFAM" id="SSF54427">
    <property type="entry name" value="NTF2-like"/>
    <property type="match status" value="1"/>
</dbReference>
<dbReference type="Proteomes" id="UP001297581">
    <property type="component" value="Unassembled WGS sequence"/>
</dbReference>
<dbReference type="RefSeq" id="WP_240592420.1">
    <property type="nucleotide sequence ID" value="NZ_JAKUDL010000009.1"/>
</dbReference>
<gene>
    <name evidence="3" type="ORF">MJ923_18800</name>
</gene>
<comment type="caution">
    <text evidence="3">The sequence shown here is derived from an EMBL/GenBank/DDBJ whole genome shotgun (WGS) entry which is preliminary data.</text>
</comment>
<name>A0AAJ1BK53_9GAMM</name>
<organism evidence="3 4">
    <name type="scientific">Shewanella zhuhaiensis</name>
    <dbReference type="NCBI Taxonomy" id="2919576"/>
    <lineage>
        <taxon>Bacteria</taxon>
        <taxon>Pseudomonadati</taxon>
        <taxon>Pseudomonadota</taxon>
        <taxon>Gammaproteobacteria</taxon>
        <taxon>Alteromonadales</taxon>
        <taxon>Shewanellaceae</taxon>
        <taxon>Shewanella</taxon>
    </lineage>
</organism>
<sequence length="159" mass="17423">MKPAMLLTALLTFPAMANASPEAVVRDFLAAFNQQNIPQMLSNTHQAVYWNHIKGQKVDTKAETQAEFGAALQDYFESLPGAHAEILSMTASGSYVSILEQVSWTVDGEINSQCSLGVYELIGEKISSIWYYPAHVCEPRDNQMEQSAEALAPEASATH</sequence>
<proteinExistence type="predicted"/>
<evidence type="ECO:0000313" key="4">
    <source>
        <dbReference type="Proteomes" id="UP001297581"/>
    </source>
</evidence>
<accession>A0AAJ1BK53</accession>
<dbReference type="InterPro" id="IPR037401">
    <property type="entry name" value="SnoaL-like"/>
</dbReference>
<dbReference type="Gene3D" id="3.10.450.50">
    <property type="match status" value="1"/>
</dbReference>
<keyword evidence="4" id="KW-1185">Reference proteome</keyword>
<feature type="signal peptide" evidence="1">
    <location>
        <begin position="1"/>
        <end position="19"/>
    </location>
</feature>
<evidence type="ECO:0000256" key="1">
    <source>
        <dbReference type="SAM" id="SignalP"/>
    </source>
</evidence>
<evidence type="ECO:0000313" key="3">
    <source>
        <dbReference type="EMBL" id="MCH4296366.1"/>
    </source>
</evidence>
<keyword evidence="1" id="KW-0732">Signal</keyword>
<dbReference type="EMBL" id="JAKUDL010000009">
    <property type="protein sequence ID" value="MCH4296366.1"/>
    <property type="molecule type" value="Genomic_DNA"/>
</dbReference>
<dbReference type="InterPro" id="IPR032710">
    <property type="entry name" value="NTF2-like_dom_sf"/>
</dbReference>
<feature type="chain" id="PRO_5042589470" evidence="1">
    <location>
        <begin position="20"/>
        <end position="159"/>
    </location>
</feature>
<reference evidence="3 4" key="1">
    <citation type="submission" date="2022-02" db="EMBL/GenBank/DDBJ databases">
        <title>The genome sequence of Shewanella sp. 3B26.</title>
        <authorList>
            <person name="Du J."/>
        </authorList>
    </citation>
    <scope>NUCLEOTIDE SEQUENCE [LARGE SCALE GENOMIC DNA]</scope>
    <source>
        <strain evidence="3 4">3B26</strain>
    </source>
</reference>
<dbReference type="Pfam" id="PF12680">
    <property type="entry name" value="SnoaL_2"/>
    <property type="match status" value="1"/>
</dbReference>
<protein>
    <submittedName>
        <fullName evidence="3">Nuclear transport factor 2 family protein</fullName>
    </submittedName>
</protein>
<evidence type="ECO:0000259" key="2">
    <source>
        <dbReference type="Pfam" id="PF12680"/>
    </source>
</evidence>
<feature type="domain" description="SnoaL-like" evidence="2">
    <location>
        <begin position="25"/>
        <end position="108"/>
    </location>
</feature>